<dbReference type="Pfam" id="PF08423">
    <property type="entry name" value="Rad51"/>
    <property type="match status" value="1"/>
</dbReference>
<dbReference type="InterPro" id="IPR048943">
    <property type="entry name" value="RAD51D_N"/>
</dbReference>
<dbReference type="GO" id="GO:0033063">
    <property type="term" value="C:Rad51B-Rad51C-Rad51D-XRCC2 complex"/>
    <property type="evidence" value="ECO:0007669"/>
    <property type="project" value="TreeGrafter"/>
</dbReference>
<keyword evidence="11" id="KW-1185">Reference proteome</keyword>
<dbReference type="InterPro" id="IPR047323">
    <property type="entry name" value="Rad51D_C"/>
</dbReference>
<dbReference type="InterPro" id="IPR051988">
    <property type="entry name" value="HRR_RAD51_Paralog"/>
</dbReference>
<evidence type="ECO:0000256" key="9">
    <source>
        <dbReference type="ARBA" id="ARBA00023242"/>
    </source>
</evidence>
<name>A0A9J7DZP8_SPOLT</name>
<dbReference type="SUPFAM" id="SSF52540">
    <property type="entry name" value="P-loop containing nucleoside triphosphate hydrolases"/>
    <property type="match status" value="1"/>
</dbReference>
<dbReference type="CDD" id="cd19489">
    <property type="entry name" value="Rad51D"/>
    <property type="match status" value="1"/>
</dbReference>
<evidence type="ECO:0000256" key="1">
    <source>
        <dbReference type="ARBA" id="ARBA00004123"/>
    </source>
</evidence>
<dbReference type="PANTHER" id="PTHR46457">
    <property type="entry name" value="DNA REPAIR PROTEIN RAD51 HOMOLOG 4"/>
    <property type="match status" value="1"/>
</dbReference>
<dbReference type="GeneID" id="111351838"/>
<comment type="similarity">
    <text evidence="2">Belongs to the RecA family. RAD51 subfamily.</text>
</comment>
<dbReference type="PANTHER" id="PTHR46457:SF1">
    <property type="entry name" value="DNA REPAIR PROTEIN RAD51 HOMOLOG 4"/>
    <property type="match status" value="1"/>
</dbReference>
<keyword evidence="3" id="KW-0547">Nucleotide-binding</keyword>
<dbReference type="AlphaFoldDB" id="A0A9J7DZP8"/>
<dbReference type="Gene3D" id="3.40.50.300">
    <property type="entry name" value="P-loop containing nucleotide triphosphate hydrolases"/>
    <property type="match status" value="1"/>
</dbReference>
<organism evidence="11 12">
    <name type="scientific">Spodoptera litura</name>
    <name type="common">Asian cotton leafworm</name>
    <dbReference type="NCBI Taxonomy" id="69820"/>
    <lineage>
        <taxon>Eukaryota</taxon>
        <taxon>Metazoa</taxon>
        <taxon>Ecdysozoa</taxon>
        <taxon>Arthropoda</taxon>
        <taxon>Hexapoda</taxon>
        <taxon>Insecta</taxon>
        <taxon>Pterygota</taxon>
        <taxon>Neoptera</taxon>
        <taxon>Endopterygota</taxon>
        <taxon>Lepidoptera</taxon>
        <taxon>Glossata</taxon>
        <taxon>Ditrysia</taxon>
        <taxon>Noctuoidea</taxon>
        <taxon>Noctuidae</taxon>
        <taxon>Amphipyrinae</taxon>
        <taxon>Spodoptera</taxon>
    </lineage>
</organism>
<evidence type="ECO:0000256" key="2">
    <source>
        <dbReference type="ARBA" id="ARBA00007095"/>
    </source>
</evidence>
<dbReference type="Pfam" id="PF21794">
    <property type="entry name" value="RAD51D_N"/>
    <property type="match status" value="1"/>
</dbReference>
<dbReference type="GO" id="GO:0000400">
    <property type="term" value="F:four-way junction DNA binding"/>
    <property type="evidence" value="ECO:0007669"/>
    <property type="project" value="TreeGrafter"/>
</dbReference>
<keyword evidence="6" id="KW-0238">DNA-binding</keyword>
<feature type="domain" description="RecA family profile 1" evidence="10">
    <location>
        <begin position="78"/>
        <end position="247"/>
    </location>
</feature>
<keyword evidence="9" id="KW-0539">Nucleus</keyword>
<reference evidence="12" key="1">
    <citation type="submission" date="2025-08" db="UniProtKB">
        <authorList>
            <consortium name="RefSeq"/>
        </authorList>
    </citation>
    <scope>IDENTIFICATION</scope>
    <source>
        <strain evidence="12">Ishihara</strain>
        <tissue evidence="12">Whole body</tissue>
    </source>
</reference>
<keyword evidence="4" id="KW-0227">DNA damage</keyword>
<gene>
    <name evidence="12" type="primary">LOC111351838</name>
</gene>
<keyword evidence="5" id="KW-0067">ATP-binding</keyword>
<evidence type="ECO:0000313" key="12">
    <source>
        <dbReference type="RefSeq" id="XP_022819777.1"/>
    </source>
</evidence>
<dbReference type="GO" id="GO:0005657">
    <property type="term" value="C:replication fork"/>
    <property type="evidence" value="ECO:0007669"/>
    <property type="project" value="TreeGrafter"/>
</dbReference>
<dbReference type="GO" id="GO:0140664">
    <property type="term" value="F:ATP-dependent DNA damage sensor activity"/>
    <property type="evidence" value="ECO:0007669"/>
    <property type="project" value="InterPro"/>
</dbReference>
<evidence type="ECO:0000256" key="6">
    <source>
        <dbReference type="ARBA" id="ARBA00023125"/>
    </source>
</evidence>
<evidence type="ECO:0000256" key="7">
    <source>
        <dbReference type="ARBA" id="ARBA00023172"/>
    </source>
</evidence>
<dbReference type="GO" id="GO:0000724">
    <property type="term" value="P:double-strand break repair via homologous recombination"/>
    <property type="evidence" value="ECO:0007669"/>
    <property type="project" value="TreeGrafter"/>
</dbReference>
<evidence type="ECO:0000256" key="4">
    <source>
        <dbReference type="ARBA" id="ARBA00022763"/>
    </source>
</evidence>
<dbReference type="InterPro" id="IPR013632">
    <property type="entry name" value="Rad51_C"/>
</dbReference>
<dbReference type="GO" id="GO:0005524">
    <property type="term" value="F:ATP binding"/>
    <property type="evidence" value="ECO:0007669"/>
    <property type="project" value="UniProtKB-KW"/>
</dbReference>
<dbReference type="OrthoDB" id="336321at2759"/>
<dbReference type="PROSITE" id="PS50162">
    <property type="entry name" value="RECA_2"/>
    <property type="match status" value="1"/>
</dbReference>
<keyword evidence="8" id="KW-0234">DNA repair</keyword>
<comment type="subcellular location">
    <subcellularLocation>
        <location evidence="1">Nucleus</location>
    </subcellularLocation>
</comment>
<dbReference type="KEGG" id="sliu:111351838"/>
<sequence>MQKLKAQNFHNLSESVIRTLAQNRIVTLLDFLQEDVSKLTLLTKLSLQDVLTIRNEIFTRYSAPLINGTALLTKVYQSRYRISSGIDSLDSITNGGFPVRHITEICGLADSGKTQMCFQLAVNVAKDDNGTVLYVDTKGDFSAVRVQKMLEAQGYSHKDMASIMYRIRVVHIWTMEDMVELFKGIKNKSLEIKNLALVIVDSLPCLMFQHLGDDNKMGLSFLNILVNYSRFIANEFNVAIIYINIQTRWIDNDISDLEDDAESTSAFKEPAYIEKKNRCLGKYWESVPVLVIQLEKLDYSSKENETCTQLKASVITSNITQSNNSQCILNLSIMGVT</sequence>
<evidence type="ECO:0000256" key="8">
    <source>
        <dbReference type="ARBA" id="ARBA00023204"/>
    </source>
</evidence>
<dbReference type="GO" id="GO:0007131">
    <property type="term" value="P:reciprocal meiotic recombination"/>
    <property type="evidence" value="ECO:0007669"/>
    <property type="project" value="TreeGrafter"/>
</dbReference>
<dbReference type="InterPro" id="IPR027417">
    <property type="entry name" value="P-loop_NTPase"/>
</dbReference>
<dbReference type="GO" id="GO:0000723">
    <property type="term" value="P:telomere maintenance"/>
    <property type="evidence" value="ECO:0007669"/>
    <property type="project" value="TreeGrafter"/>
</dbReference>
<accession>A0A9J7DZP8</accession>
<keyword evidence="7" id="KW-0233">DNA recombination</keyword>
<dbReference type="RefSeq" id="XP_022819777.1">
    <property type="nucleotide sequence ID" value="XM_022964009.1"/>
</dbReference>
<dbReference type="GO" id="GO:0005815">
    <property type="term" value="C:microtubule organizing center"/>
    <property type="evidence" value="ECO:0007669"/>
    <property type="project" value="TreeGrafter"/>
</dbReference>
<proteinExistence type="inferred from homology"/>
<dbReference type="CTD" id="5892"/>
<dbReference type="Proteomes" id="UP000301870">
    <property type="component" value="Chromosome 14"/>
</dbReference>
<evidence type="ECO:0000259" key="10">
    <source>
        <dbReference type="PROSITE" id="PS50162"/>
    </source>
</evidence>
<dbReference type="GO" id="GO:0042148">
    <property type="term" value="P:DNA strand invasion"/>
    <property type="evidence" value="ECO:0007669"/>
    <property type="project" value="TreeGrafter"/>
</dbReference>
<dbReference type="GO" id="GO:0003697">
    <property type="term" value="F:single-stranded DNA binding"/>
    <property type="evidence" value="ECO:0007669"/>
    <property type="project" value="TreeGrafter"/>
</dbReference>
<evidence type="ECO:0000256" key="5">
    <source>
        <dbReference type="ARBA" id="ARBA00022840"/>
    </source>
</evidence>
<protein>
    <submittedName>
        <fullName evidence="12">DNA repair protein RAD51 homolog 4 isoform X1</fullName>
    </submittedName>
</protein>
<evidence type="ECO:0000313" key="11">
    <source>
        <dbReference type="Proteomes" id="UP000301870"/>
    </source>
</evidence>
<evidence type="ECO:0000256" key="3">
    <source>
        <dbReference type="ARBA" id="ARBA00022741"/>
    </source>
</evidence>
<dbReference type="InterPro" id="IPR020588">
    <property type="entry name" value="RecA_ATP-bd"/>
</dbReference>